<protein>
    <submittedName>
        <fullName evidence="1">Uncharacterized protein</fullName>
    </submittedName>
</protein>
<name>A0A0U3I0X0_9MICC</name>
<proteinExistence type="predicted"/>
<sequence>MLWRFLRRWPTAVFGSELYGEAMTSVNPFRGDDSRTSGEQEFLEALAAYITDWVILGVSAQSFEVVAQVHPLVVMTQVPGVDVPAERCTLQIGYWDDHQGRRALEGEWGDEYLLDSHVYSSDGLTVFGLHEEPGTYGTLAGKWLERQLLRRVDRQDWIRKGTLIRSRWVLPDTGMRVAQTINTNWFIRGAPDRVTRVR</sequence>
<organism evidence="1 2">
    <name type="scientific">Kocuria flava</name>
    <dbReference type="NCBI Taxonomy" id="446860"/>
    <lineage>
        <taxon>Bacteria</taxon>
        <taxon>Bacillati</taxon>
        <taxon>Actinomycetota</taxon>
        <taxon>Actinomycetes</taxon>
        <taxon>Micrococcales</taxon>
        <taxon>Micrococcaceae</taxon>
        <taxon>Kocuria</taxon>
    </lineage>
</organism>
<keyword evidence="1" id="KW-0614">Plasmid</keyword>
<dbReference type="AlphaFoldDB" id="A0A0U3I0X0"/>
<gene>
    <name evidence="1" type="ORF">AS188_16095</name>
</gene>
<accession>A0A0U3I0X0</accession>
<reference evidence="1 2" key="1">
    <citation type="submission" date="2015-11" db="EMBL/GenBank/DDBJ databases">
        <title>Complete Genome Sequence of Kocuria flava strain HO-9041.</title>
        <authorList>
            <person name="Zhou M."/>
            <person name="Dai J."/>
        </authorList>
    </citation>
    <scope>NUCLEOTIDE SEQUENCE [LARGE SCALE GENOMIC DNA]</scope>
    <source>
        <strain evidence="1 2">HO-9041</strain>
        <plasmid evidence="1 2">1</plasmid>
    </source>
</reference>
<evidence type="ECO:0000313" key="2">
    <source>
        <dbReference type="Proteomes" id="UP000057181"/>
    </source>
</evidence>
<dbReference type="Proteomes" id="UP000057181">
    <property type="component" value="Plasmid 1"/>
</dbReference>
<geneLocation type="plasmid" evidence="1">
    <name>1</name>
</geneLocation>
<evidence type="ECO:0000313" key="1">
    <source>
        <dbReference type="EMBL" id="ALU41407.1"/>
    </source>
</evidence>
<dbReference type="EMBL" id="CP013255">
    <property type="protein sequence ID" value="ALU41407.1"/>
    <property type="molecule type" value="Genomic_DNA"/>
</dbReference>
<dbReference type="KEGG" id="kfv:AS188_16095"/>